<sequence>MKNAIFIALISMFIAGCVGFNDSPEARLVHNASLMKVRIQDELNQQDEYLGYDVRVNFKLNDKAEVTEFSVLKTSGLRSFDNAVEKAVKNSSPFEFLLSLSPQEFEQFKDINLTVDLE</sequence>
<dbReference type="SUPFAM" id="SSF74653">
    <property type="entry name" value="TolA/TonB C-terminal domain"/>
    <property type="match status" value="1"/>
</dbReference>
<dbReference type="AlphaFoldDB" id="A0A2I3C4Z2"/>
<protein>
    <submittedName>
        <fullName evidence="1">Uncharacterized protein</fullName>
    </submittedName>
</protein>
<dbReference type="Pfam" id="PF13103">
    <property type="entry name" value="TonB_2"/>
    <property type="match status" value="1"/>
</dbReference>
<dbReference type="RefSeq" id="WP_017633715.1">
    <property type="nucleotide sequence ID" value="NC_022349.1"/>
</dbReference>
<reference evidence="1 2" key="1">
    <citation type="journal article" date="2015" name="Genome Announc.">
        <title>Complete genome sequence of Vibrio alginolyticus ATCC 17749.</title>
        <authorList>
            <person name="Liu X.F."/>
            <person name="Cao Y."/>
            <person name="Zhang H.L."/>
            <person name="Chen Y.J."/>
            <person name="Hu C.J."/>
        </authorList>
    </citation>
    <scope>NUCLEOTIDE SEQUENCE [LARGE SCALE GENOMIC DNA]</scope>
    <source>
        <strain evidence="2">ATCC 17749 / DSM 2171 / NBRC 15630 / NCIMB 1903 / NCTC 12160 / XII-53</strain>
    </source>
</reference>
<proteinExistence type="predicted"/>
<organism evidence="1 2">
    <name type="scientific">Vibrio alginolyticus (strain ATCC 17749 / DSM 2171 / NBRC 15630 / NCIMB 1903 / NCTC 12160 / XII-53)</name>
    <dbReference type="NCBI Taxonomy" id="1219076"/>
    <lineage>
        <taxon>Bacteria</taxon>
        <taxon>Pseudomonadati</taxon>
        <taxon>Pseudomonadota</taxon>
        <taxon>Gammaproteobacteria</taxon>
        <taxon>Vibrionales</taxon>
        <taxon>Vibrionaceae</taxon>
        <taxon>Vibrio</taxon>
    </lineage>
</organism>
<accession>A0A2I3C4Z2</accession>
<name>A0A2I3C4Z2_VIBAX</name>
<gene>
    <name evidence="1" type="ORF">N646_0866</name>
</gene>
<dbReference type="Proteomes" id="UP000016714">
    <property type="component" value="Chromosome 1"/>
</dbReference>
<dbReference type="Gene3D" id="3.30.1150.10">
    <property type="match status" value="1"/>
</dbReference>
<dbReference type="KEGG" id="vag:N646_0866"/>
<dbReference type="EMBL" id="CP006718">
    <property type="protein sequence ID" value="AGV16699.1"/>
    <property type="molecule type" value="Genomic_DNA"/>
</dbReference>
<evidence type="ECO:0000313" key="2">
    <source>
        <dbReference type="Proteomes" id="UP000016714"/>
    </source>
</evidence>
<dbReference type="HOGENOM" id="CLU_2072153_0_0_6"/>
<dbReference type="PROSITE" id="PS51257">
    <property type="entry name" value="PROKAR_LIPOPROTEIN"/>
    <property type="match status" value="1"/>
</dbReference>
<evidence type="ECO:0000313" key="1">
    <source>
        <dbReference type="EMBL" id="AGV16699.1"/>
    </source>
</evidence>